<reference evidence="1" key="2">
    <citation type="journal article" date="2020" name="Nat. Commun.">
        <title>Large-scale genome sequencing of mycorrhizal fungi provides insights into the early evolution of symbiotic traits.</title>
        <authorList>
            <person name="Miyauchi S."/>
            <person name="Kiss E."/>
            <person name="Kuo A."/>
            <person name="Drula E."/>
            <person name="Kohler A."/>
            <person name="Sanchez-Garcia M."/>
            <person name="Morin E."/>
            <person name="Andreopoulos B."/>
            <person name="Barry K.W."/>
            <person name="Bonito G."/>
            <person name="Buee M."/>
            <person name="Carver A."/>
            <person name="Chen C."/>
            <person name="Cichocki N."/>
            <person name="Clum A."/>
            <person name="Culley D."/>
            <person name="Crous P.W."/>
            <person name="Fauchery L."/>
            <person name="Girlanda M."/>
            <person name="Hayes R.D."/>
            <person name="Keri Z."/>
            <person name="LaButti K."/>
            <person name="Lipzen A."/>
            <person name="Lombard V."/>
            <person name="Magnuson J."/>
            <person name="Maillard F."/>
            <person name="Murat C."/>
            <person name="Nolan M."/>
            <person name="Ohm R.A."/>
            <person name="Pangilinan J."/>
            <person name="Pereira M.F."/>
            <person name="Perotto S."/>
            <person name="Peter M."/>
            <person name="Pfister S."/>
            <person name="Riley R."/>
            <person name="Sitrit Y."/>
            <person name="Stielow J.B."/>
            <person name="Szollosi G."/>
            <person name="Zifcakova L."/>
            <person name="Stursova M."/>
            <person name="Spatafora J.W."/>
            <person name="Tedersoo L."/>
            <person name="Vaario L.M."/>
            <person name="Yamada A."/>
            <person name="Yan M."/>
            <person name="Wang P."/>
            <person name="Xu J."/>
            <person name="Bruns T."/>
            <person name="Baldrian P."/>
            <person name="Vilgalys R."/>
            <person name="Dunand C."/>
            <person name="Henrissat B."/>
            <person name="Grigoriev I.V."/>
            <person name="Hibbett D."/>
            <person name="Nagy L.G."/>
            <person name="Martin F.M."/>
        </authorList>
    </citation>
    <scope>NUCLEOTIDE SEQUENCE</scope>
    <source>
        <strain evidence="1">P2</strain>
    </source>
</reference>
<organism evidence="1 2">
    <name type="scientific">Thelephora ganbajun</name>
    <name type="common">Ganba fungus</name>
    <dbReference type="NCBI Taxonomy" id="370292"/>
    <lineage>
        <taxon>Eukaryota</taxon>
        <taxon>Fungi</taxon>
        <taxon>Dikarya</taxon>
        <taxon>Basidiomycota</taxon>
        <taxon>Agaricomycotina</taxon>
        <taxon>Agaricomycetes</taxon>
        <taxon>Thelephorales</taxon>
        <taxon>Thelephoraceae</taxon>
        <taxon>Thelephora</taxon>
    </lineage>
</organism>
<gene>
    <name evidence="1" type="ORF">BDM02DRAFT_2964187</name>
</gene>
<reference evidence="1" key="1">
    <citation type="submission" date="2019-10" db="EMBL/GenBank/DDBJ databases">
        <authorList>
            <consortium name="DOE Joint Genome Institute"/>
            <person name="Kuo A."/>
            <person name="Miyauchi S."/>
            <person name="Kiss E."/>
            <person name="Drula E."/>
            <person name="Kohler A."/>
            <person name="Sanchez-Garcia M."/>
            <person name="Andreopoulos B."/>
            <person name="Barry K.W."/>
            <person name="Bonito G."/>
            <person name="Buee M."/>
            <person name="Carver A."/>
            <person name="Chen C."/>
            <person name="Cichocki N."/>
            <person name="Clum A."/>
            <person name="Culley D."/>
            <person name="Crous P.W."/>
            <person name="Fauchery L."/>
            <person name="Girlanda M."/>
            <person name="Hayes R."/>
            <person name="Keri Z."/>
            <person name="Labutti K."/>
            <person name="Lipzen A."/>
            <person name="Lombard V."/>
            <person name="Magnuson J."/>
            <person name="Maillard F."/>
            <person name="Morin E."/>
            <person name="Murat C."/>
            <person name="Nolan M."/>
            <person name="Ohm R."/>
            <person name="Pangilinan J."/>
            <person name="Pereira M."/>
            <person name="Perotto S."/>
            <person name="Peter M."/>
            <person name="Riley R."/>
            <person name="Sitrit Y."/>
            <person name="Stielow B."/>
            <person name="Szollosi G."/>
            <person name="Zifcakova L."/>
            <person name="Stursova M."/>
            <person name="Spatafora J.W."/>
            <person name="Tedersoo L."/>
            <person name="Vaario L.-M."/>
            <person name="Yamada A."/>
            <person name="Yan M."/>
            <person name="Wang P."/>
            <person name="Xu J."/>
            <person name="Bruns T."/>
            <person name="Baldrian P."/>
            <person name="Vilgalys R."/>
            <person name="Henrissat B."/>
            <person name="Grigoriev I.V."/>
            <person name="Hibbett D."/>
            <person name="Nagy L.G."/>
            <person name="Martin F.M."/>
        </authorList>
    </citation>
    <scope>NUCLEOTIDE SEQUENCE</scope>
    <source>
        <strain evidence="1">P2</strain>
    </source>
</reference>
<accession>A0ACB6ZSM1</accession>
<sequence length="74" mass="8442">MLSILPTLDALQIVYWLAFLFTSSHPPTPPYIHSACLWSCTWTSYTTFFLSFRFVPPDLAPLFSSVLAHFNCIV</sequence>
<dbReference type="EMBL" id="MU117969">
    <property type="protein sequence ID" value="KAF9652410.1"/>
    <property type="molecule type" value="Genomic_DNA"/>
</dbReference>
<name>A0ACB6ZSM1_THEGA</name>
<keyword evidence="2" id="KW-1185">Reference proteome</keyword>
<evidence type="ECO:0000313" key="1">
    <source>
        <dbReference type="EMBL" id="KAF9652410.1"/>
    </source>
</evidence>
<evidence type="ECO:0000313" key="2">
    <source>
        <dbReference type="Proteomes" id="UP000886501"/>
    </source>
</evidence>
<comment type="caution">
    <text evidence="1">The sequence shown here is derived from an EMBL/GenBank/DDBJ whole genome shotgun (WGS) entry which is preliminary data.</text>
</comment>
<proteinExistence type="predicted"/>
<dbReference type="Proteomes" id="UP000886501">
    <property type="component" value="Unassembled WGS sequence"/>
</dbReference>
<protein>
    <submittedName>
        <fullName evidence="1">Uncharacterized protein</fullName>
    </submittedName>
</protein>